<name>A0A060HR76_9ARCH</name>
<proteinExistence type="predicted"/>
<keyword evidence="1" id="KW-1133">Transmembrane helix</keyword>
<keyword evidence="1" id="KW-0472">Membrane</keyword>
<dbReference type="KEGG" id="nvn:NVIE_014460"/>
<dbReference type="AlphaFoldDB" id="A0A060HR76"/>
<accession>A0A060HR76</accession>
<sequence>MRLLWILGGASLAVLGIAVLLWSAESFADDNDFQGHPAGEPFNAEQQAAYQRYQTIWSVAAALGTSGVAVIVYGARKH</sequence>
<organism evidence="2 3">
    <name type="scientific">Nitrososphaera viennensis EN76</name>
    <dbReference type="NCBI Taxonomy" id="926571"/>
    <lineage>
        <taxon>Archaea</taxon>
        <taxon>Nitrososphaerota</taxon>
        <taxon>Nitrososphaeria</taxon>
        <taxon>Nitrososphaerales</taxon>
        <taxon>Nitrososphaeraceae</taxon>
        <taxon>Nitrososphaera</taxon>
    </lineage>
</organism>
<protein>
    <submittedName>
        <fullName evidence="2">Uncharacterized protein</fullName>
    </submittedName>
</protein>
<evidence type="ECO:0000256" key="1">
    <source>
        <dbReference type="SAM" id="Phobius"/>
    </source>
</evidence>
<feature type="transmembrane region" description="Helical" evidence="1">
    <location>
        <begin position="56"/>
        <end position="75"/>
    </location>
</feature>
<reference evidence="2 3" key="1">
    <citation type="journal article" date="2014" name="Int. J. Syst. Evol. Microbiol.">
        <title>Nitrososphaera viennensis gen. nov., sp. nov., an aerobic and mesophilic, ammonia-oxidizing archaeon from soil and a member of the archaeal phylum Thaumarchaeota.</title>
        <authorList>
            <person name="Stieglmeier M."/>
            <person name="Klingl A."/>
            <person name="Alves R.J."/>
            <person name="Rittmann S.K."/>
            <person name="Melcher M."/>
            <person name="Leisch N."/>
            <person name="Schleper C."/>
        </authorList>
    </citation>
    <scope>NUCLEOTIDE SEQUENCE [LARGE SCALE GENOMIC DNA]</scope>
    <source>
        <strain evidence="2">EN76</strain>
    </source>
</reference>
<evidence type="ECO:0000313" key="2">
    <source>
        <dbReference type="EMBL" id="AIC15687.1"/>
    </source>
</evidence>
<keyword evidence="3" id="KW-1185">Reference proteome</keyword>
<dbReference type="Proteomes" id="UP000027093">
    <property type="component" value="Chromosome"/>
</dbReference>
<evidence type="ECO:0000313" key="3">
    <source>
        <dbReference type="Proteomes" id="UP000027093"/>
    </source>
</evidence>
<dbReference type="GeneID" id="74946710"/>
<keyword evidence="1" id="KW-0812">Transmembrane</keyword>
<gene>
    <name evidence="2" type="ORF">NVIE_014460</name>
</gene>
<dbReference type="EMBL" id="CP007536">
    <property type="protein sequence ID" value="AIC15687.1"/>
    <property type="molecule type" value="Genomic_DNA"/>
</dbReference>
<dbReference type="HOGENOM" id="CLU_2613765_0_0_2"/>
<dbReference type="RefSeq" id="WP_075054644.1">
    <property type="nucleotide sequence ID" value="NZ_CP007536.1"/>
</dbReference>